<organism evidence="1 2">
    <name type="scientific">Noviherbaspirillum autotrophicum</name>
    <dbReference type="NCBI Taxonomy" id="709839"/>
    <lineage>
        <taxon>Bacteria</taxon>
        <taxon>Pseudomonadati</taxon>
        <taxon>Pseudomonadota</taxon>
        <taxon>Betaproteobacteria</taxon>
        <taxon>Burkholderiales</taxon>
        <taxon>Oxalobacteraceae</taxon>
        <taxon>Noviherbaspirillum</taxon>
    </lineage>
</organism>
<dbReference type="Proteomes" id="UP000031572">
    <property type="component" value="Unassembled WGS sequence"/>
</dbReference>
<evidence type="ECO:0000313" key="1">
    <source>
        <dbReference type="EMBL" id="KIF83683.1"/>
    </source>
</evidence>
<dbReference type="EMBL" id="JWJG01000028">
    <property type="protein sequence ID" value="KIF83683.1"/>
    <property type="molecule type" value="Genomic_DNA"/>
</dbReference>
<accession>A0A0C1Y9M7</accession>
<comment type="caution">
    <text evidence="1">The sequence shown here is derived from an EMBL/GenBank/DDBJ whole genome shotgun (WGS) entry which is preliminary data.</text>
</comment>
<gene>
    <name evidence="1" type="ORF">TSA66_12080</name>
</gene>
<evidence type="ECO:0008006" key="3">
    <source>
        <dbReference type="Google" id="ProtNLM"/>
    </source>
</evidence>
<protein>
    <recommendedName>
        <fullName evidence="3">WGR domain-containing protein</fullName>
    </recommendedName>
</protein>
<reference evidence="1 2" key="1">
    <citation type="submission" date="2014-12" db="EMBL/GenBank/DDBJ databases">
        <title>Denitrispirillum autotrophicum gen. nov., sp. nov., Denitrifying, Facultatively Autotrophic Bacteria Isolated from Rice Paddy Soil.</title>
        <authorList>
            <person name="Ishii S."/>
            <person name="Ashida N."/>
            <person name="Ohno H."/>
            <person name="Otsuka S."/>
            <person name="Yokota A."/>
            <person name="Senoo K."/>
        </authorList>
    </citation>
    <scope>NUCLEOTIDE SEQUENCE [LARGE SCALE GENOMIC DNA]</scope>
    <source>
        <strain evidence="1 2">TSA66</strain>
    </source>
</reference>
<evidence type="ECO:0000313" key="2">
    <source>
        <dbReference type="Proteomes" id="UP000031572"/>
    </source>
</evidence>
<dbReference type="AlphaFoldDB" id="A0A0C1Y9M7"/>
<sequence>MDFTSATRTYSIALDRDLFDQWTVTRSWARKENNLRGKRITHVDSFEAGMALVQAIARMREKRGYQPA</sequence>
<keyword evidence="2" id="KW-1185">Reference proteome</keyword>
<name>A0A0C1Y9M7_9BURK</name>
<proteinExistence type="predicted"/>